<keyword evidence="1" id="KW-0812">Transmembrane</keyword>
<reference evidence="2 3" key="1">
    <citation type="submission" date="2016-11" db="EMBL/GenBank/DDBJ databases">
        <authorList>
            <person name="Jaros S."/>
            <person name="Januszkiewicz K."/>
            <person name="Wedrychowicz H."/>
        </authorList>
    </citation>
    <scope>NUCLEOTIDE SEQUENCE [LARGE SCALE GENOMIC DNA]</scope>
    <source>
        <strain evidence="2 3">DSM 3089</strain>
    </source>
</reference>
<dbReference type="Pfam" id="PF20456">
    <property type="entry name" value="DUF6709"/>
    <property type="match status" value="1"/>
</dbReference>
<organism evidence="2 3">
    <name type="scientific">Clostridium collagenovorans DSM 3089</name>
    <dbReference type="NCBI Taxonomy" id="1121306"/>
    <lineage>
        <taxon>Bacteria</taxon>
        <taxon>Bacillati</taxon>
        <taxon>Bacillota</taxon>
        <taxon>Clostridia</taxon>
        <taxon>Eubacteriales</taxon>
        <taxon>Clostridiaceae</taxon>
        <taxon>Clostridium</taxon>
    </lineage>
</organism>
<dbReference type="RefSeq" id="WP_072830421.1">
    <property type="nucleotide sequence ID" value="NZ_FQXP01000003.1"/>
</dbReference>
<keyword evidence="3" id="KW-1185">Reference proteome</keyword>
<dbReference type="InterPro" id="IPR046555">
    <property type="entry name" value="DUF6709"/>
</dbReference>
<dbReference type="STRING" id="1121306.SAMN02745196_00885"/>
<sequence>MKEEEGRQIIRKTFTKHYINIFLCICLIVLGGISGYFWINTQNNDLPEPIEFLDAVNENQYSKIDVQLLTEEFATLERDRYIYETKEPIDRFHFALDDNSIYVINLDKDEFKKFNEIVDYTYSSDENTKLPEKISIAGMPELISEDLMKMTVQKYREVFENYEYSDEEVINIIGKYYLNTKTTPNTKQYVYLGIGGVLILVGILVLIVRVILLIISKLSLRKLEKQFKLENLYIQMDSSTSQYYKRQKLMLTKDYLINFYPKIDIIKYDDISWIYVQKNRRQLILHLSDSIVVYNQSKKKYIIATTDCYGRKNKESFEEVLQELMTKAPKALIGFNQENKKAFRKLEEKTRV</sequence>
<evidence type="ECO:0000313" key="2">
    <source>
        <dbReference type="EMBL" id="SHH59154.1"/>
    </source>
</evidence>
<gene>
    <name evidence="2" type="ORF">SAMN02745196_00885</name>
</gene>
<proteinExistence type="predicted"/>
<keyword evidence="1" id="KW-0472">Membrane</keyword>
<dbReference type="Proteomes" id="UP000184526">
    <property type="component" value="Unassembled WGS sequence"/>
</dbReference>
<evidence type="ECO:0000313" key="3">
    <source>
        <dbReference type="Proteomes" id="UP000184526"/>
    </source>
</evidence>
<evidence type="ECO:0000256" key="1">
    <source>
        <dbReference type="SAM" id="Phobius"/>
    </source>
</evidence>
<accession>A0A1M5U859</accession>
<dbReference type="AlphaFoldDB" id="A0A1M5U859"/>
<name>A0A1M5U859_9CLOT</name>
<dbReference type="EMBL" id="FQXP01000003">
    <property type="protein sequence ID" value="SHH59154.1"/>
    <property type="molecule type" value="Genomic_DNA"/>
</dbReference>
<protein>
    <submittedName>
        <fullName evidence="2">Uncharacterized protein</fullName>
    </submittedName>
</protein>
<keyword evidence="1" id="KW-1133">Transmembrane helix</keyword>
<feature type="transmembrane region" description="Helical" evidence="1">
    <location>
        <begin position="21"/>
        <end position="39"/>
    </location>
</feature>
<feature type="transmembrane region" description="Helical" evidence="1">
    <location>
        <begin position="189"/>
        <end position="215"/>
    </location>
</feature>